<dbReference type="RefSeq" id="WP_214433347.1">
    <property type="nucleotide sequence ID" value="NZ_CAWPUQ010000314.1"/>
</dbReference>
<accession>A0A8J7I8Q3</accession>
<keyword evidence="2" id="KW-1185">Reference proteome</keyword>
<protein>
    <submittedName>
        <fullName evidence="1">Uncharacterized protein</fullName>
    </submittedName>
</protein>
<proteinExistence type="predicted"/>
<name>A0A8J7I8Q3_9NOST</name>
<comment type="caution">
    <text evidence="1">The sequence shown here is derived from an EMBL/GenBank/DDBJ whole genome shotgun (WGS) entry which is preliminary data.</text>
</comment>
<dbReference type="AlphaFoldDB" id="A0A8J7I8Q3"/>
<reference evidence="1 2" key="1">
    <citation type="journal article" date="2021" name="Int. J. Syst. Evol. Microbiol.">
        <title>Amazonocrinis nigriterrae gen. nov., sp. nov., Atlanticothrix silvestris gen. nov., sp. nov. and Dendronalium phyllosphericum gen. nov., sp. nov., nostocacean cyanobacteria from Brazilian environments.</title>
        <authorList>
            <person name="Alvarenga D.O."/>
            <person name="Andreote A.P.D."/>
            <person name="Branco L.H.Z."/>
            <person name="Delbaje E."/>
            <person name="Cruz R.B."/>
            <person name="Varani A.M."/>
            <person name="Fiore M.F."/>
        </authorList>
    </citation>
    <scope>NUCLEOTIDE SEQUENCE [LARGE SCALE GENOMIC DNA]</scope>
    <source>
        <strain evidence="1 2">CENA369</strain>
    </source>
</reference>
<organism evidence="1 2">
    <name type="scientific">Dendronalium phyllosphericum CENA369</name>
    <dbReference type="NCBI Taxonomy" id="1725256"/>
    <lineage>
        <taxon>Bacteria</taxon>
        <taxon>Bacillati</taxon>
        <taxon>Cyanobacteriota</taxon>
        <taxon>Cyanophyceae</taxon>
        <taxon>Nostocales</taxon>
        <taxon>Nostocaceae</taxon>
        <taxon>Dendronalium</taxon>
        <taxon>Dendronalium phyllosphericum</taxon>
    </lineage>
</organism>
<dbReference type="Proteomes" id="UP000662314">
    <property type="component" value="Unassembled WGS sequence"/>
</dbReference>
<gene>
    <name evidence="1" type="ORF">I8752_16225</name>
</gene>
<sequence>MARGDWRSRILGYKYTVRRNGKVCFRVGEEEEEVLPPTHEEAIADFQHRVDTILESL</sequence>
<evidence type="ECO:0000313" key="2">
    <source>
        <dbReference type="Proteomes" id="UP000662314"/>
    </source>
</evidence>
<evidence type="ECO:0000313" key="1">
    <source>
        <dbReference type="EMBL" id="MBH8574542.1"/>
    </source>
</evidence>
<dbReference type="EMBL" id="JAECZA010000077">
    <property type="protein sequence ID" value="MBH8574542.1"/>
    <property type="molecule type" value="Genomic_DNA"/>
</dbReference>